<reference evidence="1" key="1">
    <citation type="submission" date="2022-07" db="EMBL/GenBank/DDBJ databases">
        <title>Alkalimarinus sp. nov., isolated from gut of a Alitta virens.</title>
        <authorList>
            <person name="Yang A.I."/>
            <person name="Shin N.-R."/>
        </authorList>
    </citation>
    <scope>NUCLEOTIDE SEQUENCE</scope>
    <source>
        <strain evidence="1">FA028</strain>
    </source>
</reference>
<dbReference type="RefSeq" id="WP_251810967.1">
    <property type="nucleotide sequence ID" value="NZ_CP101527.1"/>
</dbReference>
<dbReference type="EMBL" id="CP101527">
    <property type="protein sequence ID" value="UZW75219.1"/>
    <property type="molecule type" value="Genomic_DNA"/>
</dbReference>
<dbReference type="Proteomes" id="UP001164472">
    <property type="component" value="Chromosome"/>
</dbReference>
<keyword evidence="1" id="KW-0378">Hydrolase</keyword>
<protein>
    <submittedName>
        <fullName evidence="1">Alpha/beta hydrolase</fullName>
    </submittedName>
</protein>
<dbReference type="GO" id="GO:0016787">
    <property type="term" value="F:hydrolase activity"/>
    <property type="evidence" value="ECO:0007669"/>
    <property type="project" value="UniProtKB-KW"/>
</dbReference>
<evidence type="ECO:0000313" key="1">
    <source>
        <dbReference type="EMBL" id="UZW75219.1"/>
    </source>
</evidence>
<accession>A0A9E8HIW8</accession>
<keyword evidence="2" id="KW-1185">Reference proteome</keyword>
<dbReference type="SUPFAM" id="SSF53474">
    <property type="entry name" value="alpha/beta-Hydrolases"/>
    <property type="match status" value="1"/>
</dbReference>
<name>A0A9E8HIW8_9ALTE</name>
<dbReference type="AlphaFoldDB" id="A0A9E8HIW8"/>
<dbReference type="KEGG" id="asem:NNL22_01010"/>
<dbReference type="InterPro" id="IPR029058">
    <property type="entry name" value="AB_hydrolase_fold"/>
</dbReference>
<organism evidence="1 2">
    <name type="scientific">Alkalimarinus sediminis</name>
    <dbReference type="NCBI Taxonomy" id="1632866"/>
    <lineage>
        <taxon>Bacteria</taxon>
        <taxon>Pseudomonadati</taxon>
        <taxon>Pseudomonadota</taxon>
        <taxon>Gammaproteobacteria</taxon>
        <taxon>Alteromonadales</taxon>
        <taxon>Alteromonadaceae</taxon>
        <taxon>Alkalimarinus</taxon>
    </lineage>
</organism>
<dbReference type="Gene3D" id="3.40.50.1820">
    <property type="entry name" value="alpha/beta hydrolase"/>
    <property type="match status" value="1"/>
</dbReference>
<evidence type="ECO:0000313" key="2">
    <source>
        <dbReference type="Proteomes" id="UP001164472"/>
    </source>
</evidence>
<gene>
    <name evidence="1" type="ORF">NNL22_01010</name>
</gene>
<sequence>MDKSIKKPSLLMLALENRAFIEMGAGLVSSPFLKQKSVGNGRAVLVIPGFGAGDLTTLLLRRYLNKQGYKAFGWGMGINQGTSPQIKETLYKEVKLLHQQTGQKVSVIGWSLGGVFARELGRKLEHDIHSVVTMGTPFTGNPYGNHLFQLSLILSGKAFTQKDADAFDRRSEPPPVKTIALHSRCDGVVSWQCSLEKETDHTRNIEVATSHFGYPFNPAVFNAVAKALEE</sequence>
<proteinExistence type="predicted"/>